<accession>A0ABV2J3B5</accession>
<organism evidence="3 4">
    <name type="scientific">Rhizobium aquaticum</name>
    <dbReference type="NCBI Taxonomy" id="1549636"/>
    <lineage>
        <taxon>Bacteria</taxon>
        <taxon>Pseudomonadati</taxon>
        <taxon>Pseudomonadota</taxon>
        <taxon>Alphaproteobacteria</taxon>
        <taxon>Hyphomicrobiales</taxon>
        <taxon>Rhizobiaceae</taxon>
        <taxon>Rhizobium/Agrobacterium group</taxon>
        <taxon>Rhizobium</taxon>
    </lineage>
</organism>
<evidence type="ECO:0000256" key="2">
    <source>
        <dbReference type="SAM" id="SignalP"/>
    </source>
</evidence>
<evidence type="ECO:0000313" key="3">
    <source>
        <dbReference type="EMBL" id="MET3615247.1"/>
    </source>
</evidence>
<protein>
    <recommendedName>
        <fullName evidence="5">Lipoprotein</fullName>
    </recommendedName>
</protein>
<dbReference type="Proteomes" id="UP001549047">
    <property type="component" value="Unassembled WGS sequence"/>
</dbReference>
<evidence type="ECO:0008006" key="5">
    <source>
        <dbReference type="Google" id="ProtNLM"/>
    </source>
</evidence>
<dbReference type="EMBL" id="JBEPMB010000006">
    <property type="protein sequence ID" value="MET3615247.1"/>
    <property type="molecule type" value="Genomic_DNA"/>
</dbReference>
<gene>
    <name evidence="3" type="ORF">ABID16_003590</name>
</gene>
<feature type="region of interest" description="Disordered" evidence="1">
    <location>
        <begin position="165"/>
        <end position="203"/>
    </location>
</feature>
<feature type="signal peptide" evidence="2">
    <location>
        <begin position="1"/>
        <end position="20"/>
    </location>
</feature>
<feature type="compositionally biased region" description="Basic and acidic residues" evidence="1">
    <location>
        <begin position="175"/>
        <end position="189"/>
    </location>
</feature>
<sequence>MTSWFRVAVGILGATVSVTALTGCISSPTYGTNKTAAEHLVDDVGSVLDIAPQNRNDKIAYQPNPKLVVPARKDQLMAPQASLADSKNNPKWVESPEETRQRLREEADQQGPGYRSPLLGQTASDQSKSLAEQSKAYKEARKIDQGIYSDKRRFLSDPPLDYRKVDQTQLSDLGTPEKIKERDRKKEAAAAKQTKGKWWDVFD</sequence>
<keyword evidence="4" id="KW-1185">Reference proteome</keyword>
<evidence type="ECO:0000256" key="1">
    <source>
        <dbReference type="SAM" id="MobiDB-lite"/>
    </source>
</evidence>
<feature type="chain" id="PRO_5045886107" description="Lipoprotein" evidence="2">
    <location>
        <begin position="21"/>
        <end position="203"/>
    </location>
</feature>
<feature type="compositionally biased region" description="Polar residues" evidence="1">
    <location>
        <begin position="119"/>
        <end position="132"/>
    </location>
</feature>
<dbReference type="RefSeq" id="WP_354557722.1">
    <property type="nucleotide sequence ID" value="NZ_JBEPMB010000006.1"/>
</dbReference>
<proteinExistence type="predicted"/>
<feature type="region of interest" description="Disordered" evidence="1">
    <location>
        <begin position="80"/>
        <end position="136"/>
    </location>
</feature>
<dbReference type="PROSITE" id="PS51257">
    <property type="entry name" value="PROKAR_LIPOPROTEIN"/>
    <property type="match status" value="1"/>
</dbReference>
<name>A0ABV2J3B5_9HYPH</name>
<evidence type="ECO:0000313" key="4">
    <source>
        <dbReference type="Proteomes" id="UP001549047"/>
    </source>
</evidence>
<keyword evidence="2" id="KW-0732">Signal</keyword>
<comment type="caution">
    <text evidence="3">The sequence shown here is derived from an EMBL/GenBank/DDBJ whole genome shotgun (WGS) entry which is preliminary data.</text>
</comment>
<reference evidence="3 4" key="1">
    <citation type="submission" date="2024-06" db="EMBL/GenBank/DDBJ databases">
        <title>Genomic Encyclopedia of Type Strains, Phase IV (KMG-IV): sequencing the most valuable type-strain genomes for metagenomic binning, comparative biology and taxonomic classification.</title>
        <authorList>
            <person name="Goeker M."/>
        </authorList>
    </citation>
    <scope>NUCLEOTIDE SEQUENCE [LARGE SCALE GENOMIC DNA]</scope>
    <source>
        <strain evidence="3 4">DSM 29780</strain>
    </source>
</reference>
<feature type="compositionally biased region" description="Basic and acidic residues" evidence="1">
    <location>
        <begin position="97"/>
        <end position="107"/>
    </location>
</feature>